<sequence length="77" mass="8926">MINEEHIHIPNNPKPRLQHIEPGQFFTLLEHREKLMLLSKDDLYGYVENGRIGLSAELDPNGMVFGDGKGWRLRSKK</sequence>
<gene>
    <name evidence="1" type="ORF">PAEH1_01265</name>
</gene>
<evidence type="ECO:0000313" key="1">
    <source>
        <dbReference type="EMBL" id="AQS50512.1"/>
    </source>
</evidence>
<dbReference type="STRING" id="643674.PAEH1_01265"/>
<dbReference type="KEGG" id="phn:PAEH1_01265"/>
<evidence type="ECO:0000313" key="2">
    <source>
        <dbReference type="Proteomes" id="UP000189369"/>
    </source>
</evidence>
<proteinExistence type="predicted"/>
<accession>A0A1U9JXL3</accession>
<reference evidence="1 2" key="1">
    <citation type="submission" date="2017-01" db="EMBL/GenBank/DDBJ databases">
        <title>Complete Genome Sequence of Paenalcaligenes hominis, Isolated from a paraplegic Patient with neurogenic bladder.</title>
        <authorList>
            <person name="Mukhopadhyay R."/>
            <person name="Joaquin J."/>
            <person name="Hogue R."/>
            <person name="Kilaru A."/>
            <person name="Jospin G."/>
            <person name="Mars K."/>
            <person name="Eisen J.A."/>
            <person name="Chaturvedi V."/>
        </authorList>
    </citation>
    <scope>NUCLEOTIDE SEQUENCE [LARGE SCALE GENOMIC DNA]</scope>
    <source>
        <strain evidence="1 2">15S00501</strain>
    </source>
</reference>
<name>A0A1U9JXL3_9BURK</name>
<protein>
    <submittedName>
        <fullName evidence="1">Uncharacterized protein</fullName>
    </submittedName>
</protein>
<dbReference type="OrthoDB" id="8688885at2"/>
<dbReference type="EMBL" id="CP019697">
    <property type="protein sequence ID" value="AQS50512.1"/>
    <property type="molecule type" value="Genomic_DNA"/>
</dbReference>
<dbReference type="AlphaFoldDB" id="A0A1U9JXL3"/>
<organism evidence="1 2">
    <name type="scientific">Paenalcaligenes hominis</name>
    <dbReference type="NCBI Taxonomy" id="643674"/>
    <lineage>
        <taxon>Bacteria</taxon>
        <taxon>Pseudomonadati</taxon>
        <taxon>Pseudomonadota</taxon>
        <taxon>Betaproteobacteria</taxon>
        <taxon>Burkholderiales</taxon>
        <taxon>Alcaligenaceae</taxon>
        <taxon>Paenalcaligenes</taxon>
    </lineage>
</organism>
<dbReference type="Proteomes" id="UP000189369">
    <property type="component" value="Chromosome"/>
</dbReference>